<dbReference type="GO" id="GO:0003700">
    <property type="term" value="F:DNA-binding transcription factor activity"/>
    <property type="evidence" value="ECO:0007669"/>
    <property type="project" value="InterPro"/>
</dbReference>
<reference evidence="3 4" key="1">
    <citation type="submission" date="2019-07" db="EMBL/GenBank/DDBJ databases">
        <title>Lentzea xizangensis sp. nov., isolated from Qinghai-Tibetan Plateau Soils.</title>
        <authorList>
            <person name="Huang J."/>
        </authorList>
    </citation>
    <scope>NUCLEOTIDE SEQUENCE [LARGE SCALE GENOMIC DNA]</scope>
    <source>
        <strain evidence="3 4">FXJ1.1311</strain>
    </source>
</reference>
<name>A0A563EIF0_9PSEU</name>
<gene>
    <name evidence="3" type="ORF">FKR81_36235</name>
</gene>
<dbReference type="SMART" id="SM00422">
    <property type="entry name" value="HTH_MERR"/>
    <property type="match status" value="1"/>
</dbReference>
<feature type="domain" description="HTH merR-type" evidence="2">
    <location>
        <begin position="6"/>
        <end position="75"/>
    </location>
</feature>
<dbReference type="PRINTS" id="PR00040">
    <property type="entry name" value="HTHMERR"/>
</dbReference>
<dbReference type="GO" id="GO:0003677">
    <property type="term" value="F:DNA binding"/>
    <property type="evidence" value="ECO:0007669"/>
    <property type="project" value="UniProtKB-KW"/>
</dbReference>
<sequence length="301" mass="32737">MHGDALHSIGDLARLTGLPVKTVRLYSDRGIVPPADRSPAGYRRYTADAVARLELARTLRELGLDLATIRKVVDREISVPDVAAAHAEALDVQIRVLLLRRAVLLATVKRGASTPEEMAFVHRLARLSADERTRLVDEFLGVAFGGREAFAGIARTMTPELPDEPSAEQVEAWVELAELAQDPGFQALMRRLADQHDGSALRRDLGGEIRERVAQAVAAGIAPAAPEADPVVAAVRARCPHGLLEWLEDANDPRRERYLRLLAVINGWPEPESAAPAFDWLIHAIAERREPPSGGTGAPRG</sequence>
<dbReference type="SUPFAM" id="SSF46955">
    <property type="entry name" value="Putative DNA-binding domain"/>
    <property type="match status" value="1"/>
</dbReference>
<evidence type="ECO:0000259" key="2">
    <source>
        <dbReference type="PROSITE" id="PS50937"/>
    </source>
</evidence>
<dbReference type="InterPro" id="IPR000551">
    <property type="entry name" value="MerR-type_HTH_dom"/>
</dbReference>
<dbReference type="Proteomes" id="UP000316639">
    <property type="component" value="Unassembled WGS sequence"/>
</dbReference>
<protein>
    <submittedName>
        <fullName evidence="3">MerR family transcriptional regulator</fullName>
    </submittedName>
</protein>
<accession>A0A563EIF0</accession>
<dbReference type="AlphaFoldDB" id="A0A563EIF0"/>
<dbReference type="Gene3D" id="1.10.1660.10">
    <property type="match status" value="1"/>
</dbReference>
<dbReference type="CDD" id="cd00592">
    <property type="entry name" value="HTH_MerR-like"/>
    <property type="match status" value="1"/>
</dbReference>
<keyword evidence="4" id="KW-1185">Reference proteome</keyword>
<dbReference type="InterPro" id="IPR047057">
    <property type="entry name" value="MerR_fam"/>
</dbReference>
<dbReference type="OrthoDB" id="9809391at2"/>
<dbReference type="PANTHER" id="PTHR30204">
    <property type="entry name" value="REDOX-CYCLING DRUG-SENSING TRANSCRIPTIONAL ACTIVATOR SOXR"/>
    <property type="match status" value="1"/>
</dbReference>
<evidence type="ECO:0000313" key="3">
    <source>
        <dbReference type="EMBL" id="TWP46389.1"/>
    </source>
</evidence>
<keyword evidence="1" id="KW-0238">DNA-binding</keyword>
<dbReference type="RefSeq" id="WP_146358736.1">
    <property type="nucleotide sequence ID" value="NZ_VOBR01000033.1"/>
</dbReference>
<proteinExistence type="predicted"/>
<evidence type="ECO:0000313" key="4">
    <source>
        <dbReference type="Proteomes" id="UP000316639"/>
    </source>
</evidence>
<dbReference type="PANTHER" id="PTHR30204:SF93">
    <property type="entry name" value="HTH MERR-TYPE DOMAIN-CONTAINING PROTEIN"/>
    <property type="match status" value="1"/>
</dbReference>
<dbReference type="PROSITE" id="PS50937">
    <property type="entry name" value="HTH_MERR_2"/>
    <property type="match status" value="1"/>
</dbReference>
<organism evidence="3 4">
    <name type="scientific">Lentzea tibetensis</name>
    <dbReference type="NCBI Taxonomy" id="2591470"/>
    <lineage>
        <taxon>Bacteria</taxon>
        <taxon>Bacillati</taxon>
        <taxon>Actinomycetota</taxon>
        <taxon>Actinomycetes</taxon>
        <taxon>Pseudonocardiales</taxon>
        <taxon>Pseudonocardiaceae</taxon>
        <taxon>Lentzea</taxon>
    </lineage>
</organism>
<dbReference type="InterPro" id="IPR009061">
    <property type="entry name" value="DNA-bd_dom_put_sf"/>
</dbReference>
<comment type="caution">
    <text evidence="3">The sequence shown here is derived from an EMBL/GenBank/DDBJ whole genome shotgun (WGS) entry which is preliminary data.</text>
</comment>
<evidence type="ECO:0000256" key="1">
    <source>
        <dbReference type="ARBA" id="ARBA00023125"/>
    </source>
</evidence>
<dbReference type="EMBL" id="VOBR01000033">
    <property type="protein sequence ID" value="TWP46389.1"/>
    <property type="molecule type" value="Genomic_DNA"/>
</dbReference>
<dbReference type="Pfam" id="PF13411">
    <property type="entry name" value="MerR_1"/>
    <property type="match status" value="1"/>
</dbReference>